<dbReference type="CDD" id="cd00158">
    <property type="entry name" value="RHOD"/>
    <property type="match status" value="1"/>
</dbReference>
<feature type="domain" description="Rhodanese" evidence="1">
    <location>
        <begin position="18"/>
        <end position="102"/>
    </location>
</feature>
<dbReference type="Pfam" id="PF00581">
    <property type="entry name" value="Rhodanese"/>
    <property type="match status" value="1"/>
</dbReference>
<name>A0A2V3VVW5_9BACI</name>
<dbReference type="SMART" id="SM00450">
    <property type="entry name" value="RHOD"/>
    <property type="match status" value="1"/>
</dbReference>
<evidence type="ECO:0000313" key="2">
    <source>
        <dbReference type="EMBL" id="PXW85134.1"/>
    </source>
</evidence>
<dbReference type="InterPro" id="IPR001763">
    <property type="entry name" value="Rhodanese-like_dom"/>
</dbReference>
<dbReference type="PROSITE" id="PS50206">
    <property type="entry name" value="RHODANESE_3"/>
    <property type="match status" value="1"/>
</dbReference>
<reference evidence="2 3" key="1">
    <citation type="submission" date="2018-05" db="EMBL/GenBank/DDBJ databases">
        <title>Genomic Encyclopedia of Type Strains, Phase IV (KMG-IV): sequencing the most valuable type-strain genomes for metagenomic binning, comparative biology and taxonomic classification.</title>
        <authorList>
            <person name="Goeker M."/>
        </authorList>
    </citation>
    <scope>NUCLEOTIDE SEQUENCE [LARGE SCALE GENOMIC DNA]</scope>
    <source>
        <strain evidence="2 3">DSM 28556</strain>
    </source>
</reference>
<dbReference type="GO" id="GO:0016740">
    <property type="term" value="F:transferase activity"/>
    <property type="evidence" value="ECO:0007669"/>
    <property type="project" value="UniProtKB-KW"/>
</dbReference>
<dbReference type="RefSeq" id="WP_110396393.1">
    <property type="nucleotide sequence ID" value="NZ_JADIJL010000025.1"/>
</dbReference>
<gene>
    <name evidence="2" type="ORF">DFR56_112112</name>
</gene>
<dbReference type="PANTHER" id="PTHR43031">
    <property type="entry name" value="FAD-DEPENDENT OXIDOREDUCTASE"/>
    <property type="match status" value="1"/>
</dbReference>
<sequence length="105" mass="11947">MIIYKNQITNEELEQKLNEQNVVILDVRETEEYALEHIPGSVLIPLGQLEERCNELSKDSEIYIICRSGGRSNEACHILQANGFTQVFNVLPGMINWHGAIDSDF</sequence>
<dbReference type="PANTHER" id="PTHR43031:SF17">
    <property type="entry name" value="SULFURTRANSFERASE YTWF-RELATED"/>
    <property type="match status" value="1"/>
</dbReference>
<keyword evidence="3" id="KW-1185">Reference proteome</keyword>
<comment type="caution">
    <text evidence="2">The sequence shown here is derived from an EMBL/GenBank/DDBJ whole genome shotgun (WGS) entry which is preliminary data.</text>
</comment>
<protein>
    <submittedName>
        <fullName evidence="2">Rhodanese-related sulfurtransferase</fullName>
    </submittedName>
</protein>
<dbReference type="Proteomes" id="UP000247978">
    <property type="component" value="Unassembled WGS sequence"/>
</dbReference>
<dbReference type="AlphaFoldDB" id="A0A2V3VVW5"/>
<dbReference type="EMBL" id="QJJQ01000012">
    <property type="protein sequence ID" value="PXW85134.1"/>
    <property type="molecule type" value="Genomic_DNA"/>
</dbReference>
<dbReference type="InterPro" id="IPR050229">
    <property type="entry name" value="GlpE_sulfurtransferase"/>
</dbReference>
<dbReference type="SUPFAM" id="SSF52821">
    <property type="entry name" value="Rhodanese/Cell cycle control phosphatase"/>
    <property type="match status" value="1"/>
</dbReference>
<keyword evidence="2" id="KW-0808">Transferase</keyword>
<organism evidence="2 3">
    <name type="scientific">Pseudogracilibacillus auburnensis</name>
    <dbReference type="NCBI Taxonomy" id="1494959"/>
    <lineage>
        <taxon>Bacteria</taxon>
        <taxon>Bacillati</taxon>
        <taxon>Bacillota</taxon>
        <taxon>Bacilli</taxon>
        <taxon>Bacillales</taxon>
        <taxon>Bacillaceae</taxon>
        <taxon>Pseudogracilibacillus</taxon>
    </lineage>
</organism>
<evidence type="ECO:0000313" key="3">
    <source>
        <dbReference type="Proteomes" id="UP000247978"/>
    </source>
</evidence>
<dbReference type="InterPro" id="IPR036873">
    <property type="entry name" value="Rhodanese-like_dom_sf"/>
</dbReference>
<proteinExistence type="predicted"/>
<evidence type="ECO:0000259" key="1">
    <source>
        <dbReference type="PROSITE" id="PS50206"/>
    </source>
</evidence>
<accession>A0A2V3VVW5</accession>
<dbReference type="Gene3D" id="3.40.250.10">
    <property type="entry name" value="Rhodanese-like domain"/>
    <property type="match status" value="1"/>
</dbReference>
<dbReference type="OrthoDB" id="9800872at2"/>